<feature type="domain" description="Methyl-accepting transducer" evidence="7">
    <location>
        <begin position="285"/>
        <end position="500"/>
    </location>
</feature>
<organism evidence="8 9">
    <name type="scientific">Pseudoduganella aquatica</name>
    <dbReference type="NCBI Taxonomy" id="2660641"/>
    <lineage>
        <taxon>Bacteria</taxon>
        <taxon>Pseudomonadati</taxon>
        <taxon>Pseudomonadota</taxon>
        <taxon>Betaproteobacteria</taxon>
        <taxon>Burkholderiales</taxon>
        <taxon>Oxalobacteraceae</taxon>
        <taxon>Telluria group</taxon>
        <taxon>Pseudoduganella</taxon>
    </lineage>
</organism>
<dbReference type="InterPro" id="IPR004090">
    <property type="entry name" value="Chemotax_Me-accpt_rcpt"/>
</dbReference>
<dbReference type="PROSITE" id="PS50111">
    <property type="entry name" value="CHEMOTAXIS_TRANSDUC_2"/>
    <property type="match status" value="1"/>
</dbReference>
<accession>A0A7X4KMH4</accession>
<dbReference type="GO" id="GO:0005886">
    <property type="term" value="C:plasma membrane"/>
    <property type="evidence" value="ECO:0007669"/>
    <property type="project" value="TreeGrafter"/>
</dbReference>
<keyword evidence="9" id="KW-1185">Reference proteome</keyword>
<evidence type="ECO:0000259" key="7">
    <source>
        <dbReference type="PROSITE" id="PS50111"/>
    </source>
</evidence>
<dbReference type="GO" id="GO:0004888">
    <property type="term" value="F:transmembrane signaling receptor activity"/>
    <property type="evidence" value="ECO:0007669"/>
    <property type="project" value="InterPro"/>
</dbReference>
<comment type="similarity">
    <text evidence="3">Belongs to the methyl-accepting chemotaxis (MCP) protein family.</text>
</comment>
<evidence type="ECO:0000256" key="2">
    <source>
        <dbReference type="ARBA" id="ARBA00022500"/>
    </source>
</evidence>
<evidence type="ECO:0000256" key="4">
    <source>
        <dbReference type="PROSITE-ProRule" id="PRU00284"/>
    </source>
</evidence>
<evidence type="ECO:0000256" key="1">
    <source>
        <dbReference type="ARBA" id="ARBA00004370"/>
    </source>
</evidence>
<dbReference type="GO" id="GO:0006935">
    <property type="term" value="P:chemotaxis"/>
    <property type="evidence" value="ECO:0007669"/>
    <property type="project" value="UniProtKB-KW"/>
</dbReference>
<dbReference type="InterPro" id="IPR051310">
    <property type="entry name" value="MCP_chemotaxis"/>
</dbReference>
<proteinExistence type="inferred from homology"/>
<evidence type="ECO:0000313" key="8">
    <source>
        <dbReference type="EMBL" id="MYN08143.1"/>
    </source>
</evidence>
<dbReference type="PANTHER" id="PTHR43531:SF11">
    <property type="entry name" value="METHYL-ACCEPTING CHEMOTAXIS PROTEIN 3"/>
    <property type="match status" value="1"/>
</dbReference>
<dbReference type="SUPFAM" id="SSF58104">
    <property type="entry name" value="Methyl-accepting chemotaxis protein (MCP) signaling domain"/>
    <property type="match status" value="1"/>
</dbReference>
<comment type="caution">
    <text evidence="8">The sequence shown here is derived from an EMBL/GenBank/DDBJ whole genome shotgun (WGS) entry which is preliminary data.</text>
</comment>
<dbReference type="SMART" id="SM00283">
    <property type="entry name" value="MA"/>
    <property type="match status" value="1"/>
</dbReference>
<evidence type="ECO:0000256" key="6">
    <source>
        <dbReference type="SAM" id="Phobius"/>
    </source>
</evidence>
<comment type="subcellular location">
    <subcellularLocation>
        <location evidence="1">Membrane</location>
    </subcellularLocation>
</comment>
<protein>
    <submittedName>
        <fullName evidence="8">Methyl-accepting chemotaxis protein</fullName>
    </submittedName>
</protein>
<dbReference type="RefSeq" id="WP_161072474.1">
    <property type="nucleotide sequence ID" value="NZ_CP086370.1"/>
</dbReference>
<dbReference type="Gene3D" id="1.10.287.950">
    <property type="entry name" value="Methyl-accepting chemotaxis protein"/>
    <property type="match status" value="1"/>
</dbReference>
<dbReference type="AlphaFoldDB" id="A0A7X4KMH4"/>
<feature type="transmembrane region" description="Helical" evidence="6">
    <location>
        <begin position="205"/>
        <end position="224"/>
    </location>
</feature>
<dbReference type="PANTHER" id="PTHR43531">
    <property type="entry name" value="PROTEIN ICFG"/>
    <property type="match status" value="1"/>
</dbReference>
<dbReference type="Pfam" id="PF12729">
    <property type="entry name" value="4HB_MCP_1"/>
    <property type="match status" value="1"/>
</dbReference>
<keyword evidence="4" id="KW-0807">Transducer</keyword>
<evidence type="ECO:0000256" key="5">
    <source>
        <dbReference type="SAM" id="MobiDB-lite"/>
    </source>
</evidence>
<name>A0A7X4KMH4_9BURK</name>
<gene>
    <name evidence="8" type="ORF">GTP77_12450</name>
</gene>
<dbReference type="EMBL" id="WWCU01000011">
    <property type="protein sequence ID" value="MYN08143.1"/>
    <property type="molecule type" value="Genomic_DNA"/>
</dbReference>
<dbReference type="InterPro" id="IPR004089">
    <property type="entry name" value="MCPsignal_dom"/>
</dbReference>
<evidence type="ECO:0000256" key="3">
    <source>
        <dbReference type="ARBA" id="ARBA00029447"/>
    </source>
</evidence>
<evidence type="ECO:0000313" key="9">
    <source>
        <dbReference type="Proteomes" id="UP000450676"/>
    </source>
</evidence>
<dbReference type="InterPro" id="IPR024478">
    <property type="entry name" value="HlyB_4HB_MCP"/>
</dbReference>
<dbReference type="Pfam" id="PF00015">
    <property type="entry name" value="MCPsignal"/>
    <property type="match status" value="1"/>
</dbReference>
<keyword evidence="6" id="KW-0812">Transmembrane</keyword>
<dbReference type="Proteomes" id="UP000450676">
    <property type="component" value="Unassembled WGS sequence"/>
</dbReference>
<keyword evidence="2" id="KW-0145">Chemotaxis</keyword>
<dbReference type="FunFam" id="1.10.287.950:FF:000001">
    <property type="entry name" value="Methyl-accepting chemotaxis sensory transducer"/>
    <property type="match status" value="1"/>
</dbReference>
<reference evidence="8 9" key="1">
    <citation type="submission" date="2019-12" db="EMBL/GenBank/DDBJ databases">
        <title>Novel species isolated from a subtropical stream in China.</title>
        <authorList>
            <person name="Lu H."/>
        </authorList>
    </citation>
    <scope>NUCLEOTIDE SEQUENCE [LARGE SCALE GENOMIC DNA]</scope>
    <source>
        <strain evidence="8 9">FT127W</strain>
    </source>
</reference>
<feature type="compositionally biased region" description="Low complexity" evidence="5">
    <location>
        <begin position="516"/>
        <end position="527"/>
    </location>
</feature>
<sequence>MLNHLLLRTKLILLLVLAILGVALVGAAGLAGLRSASAGFAEVADVRLPSLVGLYQMKLGNREVRIGALTVFRLLEDPKNVGKIAAQADVMRAGFAEVAAGRKIYDPLPQTAEEAVLYKDFLAAWELRQKGGERVIAAAERLARGGDAAAMKLATEDFTQATVDVAPHVASVQAALDKIVALNVKVAETANAEAGAAIAASQRNMAIIFGVAALLVAAMGILILRNTLRQLGGDPAYAAGIVNRVADGDLTVQIETSSGDHDSLLYSMKNMVERLADVVGRVNSSADALASASEQVSGTAQSLSQAATEQAASVEETSASVEQMTASVAQNTENARVTDSMASQAAAEAVEGGGAVGGTVDAMRQIARKIGIIDDIAYQTNLLALNAAIEAARAGEHGKGFAVVAAEVRKLAERSQVAAQEIGEVAGSSVDLAERAGKLLSQMVPNIQRTSGLVQEISAASEEQSTGLAQINSAISQLSQATQQNAAGSEQLAATAEEMSSQAEDLQRTMGFFNTGAGKAAPRPARAVRNTGRQPASGRHSGAPLQAADWEPDPASFERY</sequence>
<keyword evidence="6" id="KW-0472">Membrane</keyword>
<dbReference type="PRINTS" id="PR00260">
    <property type="entry name" value="CHEMTRNSDUCR"/>
</dbReference>
<keyword evidence="6" id="KW-1133">Transmembrane helix</keyword>
<feature type="region of interest" description="Disordered" evidence="5">
    <location>
        <begin position="514"/>
        <end position="560"/>
    </location>
</feature>
<dbReference type="GO" id="GO:0007165">
    <property type="term" value="P:signal transduction"/>
    <property type="evidence" value="ECO:0007669"/>
    <property type="project" value="UniProtKB-KW"/>
</dbReference>